<accession>U4UZM7</accession>
<dbReference type="Proteomes" id="UP000030742">
    <property type="component" value="Unassembled WGS sequence"/>
</dbReference>
<proteinExistence type="predicted"/>
<evidence type="ECO:0000313" key="1">
    <source>
        <dbReference type="EMBL" id="ERL95856.1"/>
    </source>
</evidence>
<dbReference type="EMBL" id="KI208396">
    <property type="protein sequence ID" value="ERL95856.1"/>
    <property type="molecule type" value="Genomic_DNA"/>
</dbReference>
<gene>
    <name evidence="1" type="ORF">D910_00469</name>
</gene>
<organism evidence="1 2">
    <name type="scientific">Dendroctonus ponderosae</name>
    <name type="common">Mountain pine beetle</name>
    <dbReference type="NCBI Taxonomy" id="77166"/>
    <lineage>
        <taxon>Eukaryota</taxon>
        <taxon>Metazoa</taxon>
        <taxon>Ecdysozoa</taxon>
        <taxon>Arthropoda</taxon>
        <taxon>Hexapoda</taxon>
        <taxon>Insecta</taxon>
        <taxon>Pterygota</taxon>
        <taxon>Neoptera</taxon>
        <taxon>Endopterygota</taxon>
        <taxon>Coleoptera</taxon>
        <taxon>Polyphaga</taxon>
        <taxon>Cucujiformia</taxon>
        <taxon>Curculionidae</taxon>
        <taxon>Scolytinae</taxon>
        <taxon>Dendroctonus</taxon>
    </lineage>
</organism>
<evidence type="ECO:0000313" key="2">
    <source>
        <dbReference type="Proteomes" id="UP000030742"/>
    </source>
</evidence>
<name>U4UZM7_DENPD</name>
<sequence length="136" mass="16037">MPQQNLAEALRTYIIKDLHTRREYLKHCTTTFFFNCTFSNTGYLIVPITPPMKGLHSYHVCNILRTLEHIKYMIFRTPVQIEQQLINRTREAARNMSPDSKLLGHKGVWSETGRTSCSWEHLCFNNRIVFYLINDT</sequence>
<dbReference type="AlphaFoldDB" id="U4UZM7"/>
<reference evidence="1 2" key="1">
    <citation type="journal article" date="2013" name="Genome Biol.">
        <title>Draft genome of the mountain pine beetle, Dendroctonus ponderosae Hopkins, a major forest pest.</title>
        <authorList>
            <person name="Keeling C.I."/>
            <person name="Yuen M.M."/>
            <person name="Liao N.Y."/>
            <person name="Docking T.R."/>
            <person name="Chan S.K."/>
            <person name="Taylor G.A."/>
            <person name="Palmquist D.L."/>
            <person name="Jackman S.D."/>
            <person name="Nguyen A."/>
            <person name="Li M."/>
            <person name="Henderson H."/>
            <person name="Janes J.K."/>
            <person name="Zhao Y."/>
            <person name="Pandoh P."/>
            <person name="Moore R."/>
            <person name="Sperling F.A."/>
            <person name="Huber D.P."/>
            <person name="Birol I."/>
            <person name="Jones S.J."/>
            <person name="Bohlmann J."/>
        </authorList>
    </citation>
    <scope>NUCLEOTIDE SEQUENCE</scope>
</reference>
<protein>
    <submittedName>
        <fullName evidence="1">Uncharacterized protein</fullName>
    </submittedName>
</protein>